<feature type="compositionally biased region" description="Basic residues" evidence="1">
    <location>
        <begin position="7"/>
        <end position="20"/>
    </location>
</feature>
<evidence type="ECO:0000256" key="1">
    <source>
        <dbReference type="SAM" id="MobiDB-lite"/>
    </source>
</evidence>
<organism evidence="2 3">
    <name type="scientific">Oleoguttula mirabilis</name>
    <dbReference type="NCBI Taxonomy" id="1507867"/>
    <lineage>
        <taxon>Eukaryota</taxon>
        <taxon>Fungi</taxon>
        <taxon>Dikarya</taxon>
        <taxon>Ascomycota</taxon>
        <taxon>Pezizomycotina</taxon>
        <taxon>Dothideomycetes</taxon>
        <taxon>Dothideomycetidae</taxon>
        <taxon>Mycosphaerellales</taxon>
        <taxon>Teratosphaeriaceae</taxon>
        <taxon>Oleoguttula</taxon>
    </lineage>
</organism>
<feature type="region of interest" description="Disordered" evidence="1">
    <location>
        <begin position="433"/>
        <end position="489"/>
    </location>
</feature>
<feature type="compositionally biased region" description="Low complexity" evidence="1">
    <location>
        <begin position="278"/>
        <end position="287"/>
    </location>
</feature>
<reference evidence="2 3" key="1">
    <citation type="submission" date="2021-11" db="EMBL/GenBank/DDBJ databases">
        <title>Black yeast isolated from Biological Soil Crust.</title>
        <authorList>
            <person name="Kurbessoian T."/>
        </authorList>
    </citation>
    <scope>NUCLEOTIDE SEQUENCE [LARGE SCALE GENOMIC DNA]</scope>
    <source>
        <strain evidence="2 3">CCFEE 5522</strain>
    </source>
</reference>
<feature type="region of interest" description="Disordered" evidence="1">
    <location>
        <begin position="245"/>
        <end position="293"/>
    </location>
</feature>
<dbReference type="EMBL" id="JAVFHQ010000047">
    <property type="protein sequence ID" value="KAK4541931.1"/>
    <property type="molecule type" value="Genomic_DNA"/>
</dbReference>
<proteinExistence type="predicted"/>
<dbReference type="Proteomes" id="UP001324427">
    <property type="component" value="Unassembled WGS sequence"/>
</dbReference>
<comment type="caution">
    <text evidence="2">The sequence shown here is derived from an EMBL/GenBank/DDBJ whole genome shotgun (WGS) entry which is preliminary data.</text>
</comment>
<keyword evidence="3" id="KW-1185">Reference proteome</keyword>
<protein>
    <submittedName>
        <fullName evidence="2">Uncharacterized protein</fullName>
    </submittedName>
</protein>
<evidence type="ECO:0000313" key="3">
    <source>
        <dbReference type="Proteomes" id="UP001324427"/>
    </source>
</evidence>
<gene>
    <name evidence="2" type="ORF">LTR36_007295</name>
</gene>
<evidence type="ECO:0000313" key="2">
    <source>
        <dbReference type="EMBL" id="KAK4541931.1"/>
    </source>
</evidence>
<feature type="compositionally biased region" description="Polar residues" evidence="1">
    <location>
        <begin position="187"/>
        <end position="197"/>
    </location>
</feature>
<sequence>MTGQSGRRNKRKQPSRRRPANWRPGRVQHLHDQAKHLTKIYDETQQALTQQEEQLVDRPYQLEVREAGVADWHEFICNVCWLKRPRLARCGCRACPPSGGAERQLVESEIDVALSTRAAGAEGASSWLPAFDQRGGENELLSAWGRSSSDDLLTPSSSGGSLASEGGRHATQHQILPNSVYEPPHPHNTNETSSSNVPADDYGGHVPFYSGSPHVRHGDCSIAGQRAAWAASTEEHMERRIGEQYEADDENGPLAHAGRFDGRQNQEGTEEIEVQRASGCNSPSSSRSSEDESAMADYISHVVTHPEARHLARSMARLSWWQCLALRRYGWEDLQAARMPDVQGQLAAHVTESREQRSDACMAEIERQHAERMAEISDRHAARLVEISEWRAARLAQISEQHDAHMAEIQEGFAGPSRLRPALRWEGVYEADGEGGLRSIPEAEDDGVPGDTFSDFSGVHYWDEEDASSPAGPDAEDSDPGLFMKSSLR</sequence>
<feature type="region of interest" description="Disordered" evidence="1">
    <location>
        <begin position="1"/>
        <end position="24"/>
    </location>
</feature>
<feature type="compositionally biased region" description="Low complexity" evidence="1">
    <location>
        <begin position="150"/>
        <end position="165"/>
    </location>
</feature>
<dbReference type="AlphaFoldDB" id="A0AAV9JAV6"/>
<name>A0AAV9JAV6_9PEZI</name>
<accession>A0AAV9JAV6</accession>
<feature type="region of interest" description="Disordered" evidence="1">
    <location>
        <begin position="150"/>
        <end position="210"/>
    </location>
</feature>